<dbReference type="SUPFAM" id="SSF55729">
    <property type="entry name" value="Acyl-CoA N-acyltransferases (Nat)"/>
    <property type="match status" value="1"/>
</dbReference>
<dbReference type="InterPro" id="IPR000182">
    <property type="entry name" value="GNAT_dom"/>
</dbReference>
<keyword evidence="1" id="KW-0808">Transferase</keyword>
<evidence type="ECO:0000256" key="1">
    <source>
        <dbReference type="ARBA" id="ARBA00022679"/>
    </source>
</evidence>
<reference evidence="4 5" key="1">
    <citation type="submission" date="2017-05" db="EMBL/GenBank/DDBJ databases">
        <authorList>
            <person name="Varghese N."/>
            <person name="Submissions S."/>
        </authorList>
    </citation>
    <scope>NUCLEOTIDE SEQUENCE [LARGE SCALE GENOMIC DNA]</scope>
    <source>
        <strain evidence="4 5">DSM 46834</strain>
    </source>
</reference>
<dbReference type="Proteomes" id="UP000317484">
    <property type="component" value="Unassembled WGS sequence"/>
</dbReference>
<dbReference type="InterPro" id="IPR050832">
    <property type="entry name" value="Bact_Acetyltransf"/>
</dbReference>
<evidence type="ECO:0000313" key="4">
    <source>
        <dbReference type="EMBL" id="SMO56023.1"/>
    </source>
</evidence>
<keyword evidence="2" id="KW-0012">Acyltransferase</keyword>
<proteinExistence type="predicted"/>
<keyword evidence="5" id="KW-1185">Reference proteome</keyword>
<accession>A0A521C9E0</accession>
<organism evidence="4 5">
    <name type="scientific">Geodermatophilus aquaeductus</name>
    <dbReference type="NCBI Taxonomy" id="1564161"/>
    <lineage>
        <taxon>Bacteria</taxon>
        <taxon>Bacillati</taxon>
        <taxon>Actinomycetota</taxon>
        <taxon>Actinomycetes</taxon>
        <taxon>Geodermatophilales</taxon>
        <taxon>Geodermatophilaceae</taxon>
        <taxon>Geodermatophilus</taxon>
    </lineage>
</organism>
<dbReference type="GO" id="GO:0005840">
    <property type="term" value="C:ribosome"/>
    <property type="evidence" value="ECO:0007669"/>
    <property type="project" value="UniProtKB-KW"/>
</dbReference>
<evidence type="ECO:0000313" key="5">
    <source>
        <dbReference type="Proteomes" id="UP000317484"/>
    </source>
</evidence>
<dbReference type="PANTHER" id="PTHR43877">
    <property type="entry name" value="AMINOALKYLPHOSPHONATE N-ACETYLTRANSFERASE-RELATED-RELATED"/>
    <property type="match status" value="1"/>
</dbReference>
<gene>
    <name evidence="4" type="ORF">SAMN06273567_102210</name>
</gene>
<dbReference type="EMBL" id="FXTJ01000002">
    <property type="protein sequence ID" value="SMO56023.1"/>
    <property type="molecule type" value="Genomic_DNA"/>
</dbReference>
<dbReference type="GO" id="GO:0016747">
    <property type="term" value="F:acyltransferase activity, transferring groups other than amino-acyl groups"/>
    <property type="evidence" value="ECO:0007669"/>
    <property type="project" value="InterPro"/>
</dbReference>
<evidence type="ECO:0000256" key="2">
    <source>
        <dbReference type="ARBA" id="ARBA00023315"/>
    </source>
</evidence>
<protein>
    <submittedName>
        <fullName evidence="4">Ribosomal protein S18 acetylase RimI</fullName>
    </submittedName>
</protein>
<dbReference type="PROSITE" id="PS51186">
    <property type="entry name" value="GNAT"/>
    <property type="match status" value="1"/>
</dbReference>
<dbReference type="AlphaFoldDB" id="A0A521C9E0"/>
<sequence>MTRPATRSATEADLPLVEEAERAYIRDVEPGQETVWTAALGRNRALWRANLSRTTVLEVGGTPAGFVVWTPEDGAALVVTLQVLPSFPRRGLGRRLLEECARQAAAAGHAEVRLGVHRDNPARALYEAAGFAPAGEDGAYLLYRRTAVPAAG</sequence>
<feature type="domain" description="N-acetyltransferase" evidence="3">
    <location>
        <begin position="4"/>
        <end position="148"/>
    </location>
</feature>
<dbReference type="Pfam" id="PF00583">
    <property type="entry name" value="Acetyltransf_1"/>
    <property type="match status" value="1"/>
</dbReference>
<keyword evidence="4" id="KW-0687">Ribonucleoprotein</keyword>
<dbReference type="CDD" id="cd04301">
    <property type="entry name" value="NAT_SF"/>
    <property type="match status" value="1"/>
</dbReference>
<evidence type="ECO:0000259" key="3">
    <source>
        <dbReference type="PROSITE" id="PS51186"/>
    </source>
</evidence>
<dbReference type="Gene3D" id="3.40.630.30">
    <property type="match status" value="1"/>
</dbReference>
<dbReference type="RefSeq" id="WP_185938210.1">
    <property type="nucleotide sequence ID" value="NZ_FXTJ01000002.1"/>
</dbReference>
<keyword evidence="4" id="KW-0689">Ribosomal protein</keyword>
<dbReference type="InterPro" id="IPR016181">
    <property type="entry name" value="Acyl_CoA_acyltransferase"/>
</dbReference>
<name>A0A521C9E0_9ACTN</name>